<evidence type="ECO:0000259" key="5">
    <source>
        <dbReference type="PROSITE" id="PS50893"/>
    </source>
</evidence>
<evidence type="ECO:0000256" key="2">
    <source>
        <dbReference type="ARBA" id="ARBA00022448"/>
    </source>
</evidence>
<gene>
    <name evidence="6" type="primary">yxlF_1</name>
    <name evidence="6" type="ORF">Pla8534_12970</name>
</gene>
<keyword evidence="4 6" id="KW-0067">ATP-binding</keyword>
<dbReference type="InterPro" id="IPR027417">
    <property type="entry name" value="P-loop_NTPase"/>
</dbReference>
<dbReference type="OrthoDB" id="9795548at2"/>
<dbReference type="Proteomes" id="UP000317648">
    <property type="component" value="Chromosome"/>
</dbReference>
<dbReference type="Gene3D" id="3.40.50.300">
    <property type="entry name" value="P-loop containing nucleotide triphosphate hydrolases"/>
    <property type="match status" value="1"/>
</dbReference>
<dbReference type="EC" id="3.6.3.-" evidence="6"/>
<protein>
    <submittedName>
        <fullName evidence="6">Putative ABC transporter ATP-binding protein YxlF</fullName>
        <ecNumber evidence="6">3.6.3.-</ecNumber>
    </submittedName>
</protein>
<dbReference type="PROSITE" id="PS50893">
    <property type="entry name" value="ABC_TRANSPORTER_2"/>
    <property type="match status" value="1"/>
</dbReference>
<dbReference type="CDD" id="cd03230">
    <property type="entry name" value="ABC_DR_subfamily_A"/>
    <property type="match status" value="1"/>
</dbReference>
<dbReference type="SMART" id="SM00382">
    <property type="entry name" value="AAA"/>
    <property type="match status" value="1"/>
</dbReference>
<feature type="domain" description="ABC transporter" evidence="5">
    <location>
        <begin position="38"/>
        <end position="263"/>
    </location>
</feature>
<dbReference type="AlphaFoldDB" id="A0A518DNV0"/>
<sequence>MDQAAHPSRRWVREVFRQAWGFSRLFGRTGCGWVIVLVETHSLTKSYGRMTALDACSIHVERGEVFGLLGPNGAGKTTLLRLLLGFLRPTSGSAEIGGFDCYHDRVKVHRQVAYLPGDARLFRGMKGAEVLRFFAEIHPTGDLAKALGLAERLELDLSARVAFMSTGMRQKLALAAALSSETALLVLDEPTANLDPTVRSAVLELVMEARAAGRTVIFSSHVLSEVEEICDRVVILRRGKLVHTQIMTDLRRRHRIRARVRGPVSALPAPDNSDVLLVDQGDGRILIETAGELADLFGWLSQLPLEDVRIEPVGLRSIYDRFHGPLREDLVKVPAESGWTDAEAGMPESQGTGGRS</sequence>
<evidence type="ECO:0000313" key="7">
    <source>
        <dbReference type="Proteomes" id="UP000317648"/>
    </source>
</evidence>
<reference evidence="6 7" key="1">
    <citation type="submission" date="2019-02" db="EMBL/GenBank/DDBJ databases">
        <title>Deep-cultivation of Planctomycetes and their phenomic and genomic characterization uncovers novel biology.</title>
        <authorList>
            <person name="Wiegand S."/>
            <person name="Jogler M."/>
            <person name="Boedeker C."/>
            <person name="Pinto D."/>
            <person name="Vollmers J."/>
            <person name="Rivas-Marin E."/>
            <person name="Kohn T."/>
            <person name="Peeters S.H."/>
            <person name="Heuer A."/>
            <person name="Rast P."/>
            <person name="Oberbeckmann S."/>
            <person name="Bunk B."/>
            <person name="Jeske O."/>
            <person name="Meyerdierks A."/>
            <person name="Storesund J.E."/>
            <person name="Kallscheuer N."/>
            <person name="Luecker S."/>
            <person name="Lage O.M."/>
            <person name="Pohl T."/>
            <person name="Merkel B.J."/>
            <person name="Hornburger P."/>
            <person name="Mueller R.-W."/>
            <person name="Bruemmer F."/>
            <person name="Labrenz M."/>
            <person name="Spormann A.M."/>
            <person name="Op den Camp H."/>
            <person name="Overmann J."/>
            <person name="Amann R."/>
            <person name="Jetten M.S.M."/>
            <person name="Mascher T."/>
            <person name="Medema M.H."/>
            <person name="Devos D.P."/>
            <person name="Kaster A.-K."/>
            <person name="Ovreas L."/>
            <person name="Rohde M."/>
            <person name="Galperin M.Y."/>
            <person name="Jogler C."/>
        </authorList>
    </citation>
    <scope>NUCLEOTIDE SEQUENCE [LARGE SCALE GENOMIC DNA]</scope>
    <source>
        <strain evidence="6 7">Pla85_3_4</strain>
    </source>
</reference>
<dbReference type="SUPFAM" id="SSF52540">
    <property type="entry name" value="P-loop containing nucleoside triphosphate hydrolases"/>
    <property type="match status" value="1"/>
</dbReference>
<dbReference type="InterPro" id="IPR003439">
    <property type="entry name" value="ABC_transporter-like_ATP-bd"/>
</dbReference>
<keyword evidence="7" id="KW-1185">Reference proteome</keyword>
<keyword evidence="3" id="KW-0547">Nucleotide-binding</keyword>
<evidence type="ECO:0000313" key="6">
    <source>
        <dbReference type="EMBL" id="QDU93517.1"/>
    </source>
</evidence>
<dbReference type="GO" id="GO:0005524">
    <property type="term" value="F:ATP binding"/>
    <property type="evidence" value="ECO:0007669"/>
    <property type="project" value="UniProtKB-KW"/>
</dbReference>
<dbReference type="EMBL" id="CP036433">
    <property type="protein sequence ID" value="QDU93517.1"/>
    <property type="molecule type" value="Genomic_DNA"/>
</dbReference>
<dbReference type="InterPro" id="IPR003593">
    <property type="entry name" value="AAA+_ATPase"/>
</dbReference>
<dbReference type="GO" id="GO:0016887">
    <property type="term" value="F:ATP hydrolysis activity"/>
    <property type="evidence" value="ECO:0007669"/>
    <property type="project" value="InterPro"/>
</dbReference>
<dbReference type="Pfam" id="PF00005">
    <property type="entry name" value="ABC_tran"/>
    <property type="match status" value="1"/>
</dbReference>
<evidence type="ECO:0000256" key="3">
    <source>
        <dbReference type="ARBA" id="ARBA00022741"/>
    </source>
</evidence>
<evidence type="ECO:0000256" key="1">
    <source>
        <dbReference type="ARBA" id="ARBA00005417"/>
    </source>
</evidence>
<evidence type="ECO:0000256" key="4">
    <source>
        <dbReference type="ARBA" id="ARBA00022840"/>
    </source>
</evidence>
<comment type="similarity">
    <text evidence="1">Belongs to the ABC transporter superfamily.</text>
</comment>
<organism evidence="6 7">
    <name type="scientific">Lignipirellula cremea</name>
    <dbReference type="NCBI Taxonomy" id="2528010"/>
    <lineage>
        <taxon>Bacteria</taxon>
        <taxon>Pseudomonadati</taxon>
        <taxon>Planctomycetota</taxon>
        <taxon>Planctomycetia</taxon>
        <taxon>Pirellulales</taxon>
        <taxon>Pirellulaceae</taxon>
        <taxon>Lignipirellula</taxon>
    </lineage>
</organism>
<dbReference type="KEGG" id="lcre:Pla8534_12970"/>
<dbReference type="PANTHER" id="PTHR43335">
    <property type="entry name" value="ABC TRANSPORTER, ATP-BINDING PROTEIN"/>
    <property type="match status" value="1"/>
</dbReference>
<proteinExistence type="inferred from homology"/>
<name>A0A518DNV0_9BACT</name>
<keyword evidence="6" id="KW-0378">Hydrolase</keyword>
<accession>A0A518DNV0</accession>
<dbReference type="PANTHER" id="PTHR43335:SF4">
    <property type="entry name" value="ABC TRANSPORTER, ATP-BINDING PROTEIN"/>
    <property type="match status" value="1"/>
</dbReference>
<keyword evidence="2" id="KW-0813">Transport</keyword>